<proteinExistence type="predicted"/>
<dbReference type="EMBL" id="JBGNUJ010000003">
    <property type="protein sequence ID" value="KAL3962684.1"/>
    <property type="molecule type" value="Genomic_DNA"/>
</dbReference>
<name>A0ACC4E4K6_PURLI</name>
<evidence type="ECO:0000313" key="2">
    <source>
        <dbReference type="Proteomes" id="UP001638806"/>
    </source>
</evidence>
<evidence type="ECO:0000313" key="1">
    <source>
        <dbReference type="EMBL" id="KAL3962684.1"/>
    </source>
</evidence>
<reference evidence="1" key="1">
    <citation type="submission" date="2024-12" db="EMBL/GenBank/DDBJ databases">
        <title>Comparative genomics and development of molecular markers within Purpureocillium lilacinum and among Purpureocillium species.</title>
        <authorList>
            <person name="Yeh Z.-Y."/>
            <person name="Ni N.-T."/>
            <person name="Lo P.-H."/>
            <person name="Mushyakhwo K."/>
            <person name="Lin C.-F."/>
            <person name="Nai Y.-S."/>
        </authorList>
    </citation>
    <scope>NUCLEOTIDE SEQUENCE</scope>
    <source>
        <strain evidence="1">NCHU-NPUST-175</strain>
    </source>
</reference>
<dbReference type="Proteomes" id="UP001638806">
    <property type="component" value="Unassembled WGS sequence"/>
</dbReference>
<keyword evidence="2" id="KW-1185">Reference proteome</keyword>
<gene>
    <name evidence="1" type="ORF">ACCO45_004207</name>
</gene>
<sequence length="374" mass="39321">MGGRDGGRRLVAGSWRAAALKYWIANVDGTPGGRPKWLKKGEGEGVRPRTQRARVWWPPWACSVTPHRQADQAATLAVRLPRLDPACMDVVGRVALATDGRAGADAGMALGRIAAPGALQAAQSAETGMLAACGQNWARAVAGGRWQVQSLPGDLPWGLPAPGLGVRVTPAACAVASPVAGAMMRLSSSALRVAKTPNAVTGLLVGRGQERPPHSSSPFPCPLFFLSGAARRKFARNVRAVIVVGHRAHSTAEAGIARSWYLRHANVHATLPSTRTSTHPVIDTCGPLTQRALPSTPHPRPTAAPLPGRLVDLPPGCLIAMEVCPAHLRLRRRPWPVVRTPQPTSIAGPHPALSHAPTKACSAPDSKRCMAQVG</sequence>
<accession>A0ACC4E4K6</accession>
<organism evidence="1 2">
    <name type="scientific">Purpureocillium lilacinum</name>
    <name type="common">Paecilomyces lilacinus</name>
    <dbReference type="NCBI Taxonomy" id="33203"/>
    <lineage>
        <taxon>Eukaryota</taxon>
        <taxon>Fungi</taxon>
        <taxon>Dikarya</taxon>
        <taxon>Ascomycota</taxon>
        <taxon>Pezizomycotina</taxon>
        <taxon>Sordariomycetes</taxon>
        <taxon>Hypocreomycetidae</taxon>
        <taxon>Hypocreales</taxon>
        <taxon>Ophiocordycipitaceae</taxon>
        <taxon>Purpureocillium</taxon>
    </lineage>
</organism>
<protein>
    <submittedName>
        <fullName evidence="1">Uncharacterized protein</fullName>
    </submittedName>
</protein>
<comment type="caution">
    <text evidence="1">The sequence shown here is derived from an EMBL/GenBank/DDBJ whole genome shotgun (WGS) entry which is preliminary data.</text>
</comment>